<dbReference type="Proteomes" id="UP001610818">
    <property type="component" value="Unassembled WGS sequence"/>
</dbReference>
<keyword evidence="2" id="KW-1185">Reference proteome</keyword>
<proteinExistence type="predicted"/>
<sequence length="254" mass="27569">MTATAHETVRDAGRSLGVPEPVTEAFLRLLRPCVYLCPYEELPEELRKDARPAARAAGSAHLPRGVVVPAYVPHVMTVDCAAIPTGVLDIDFPADGHVVILAEITDQDEGFLFHLPAGTETVERRPGEAEPDALKSYESFPLYAVPGTTMPGALRRSHVAEAVDYAEGDAERARLVDNLIEEMGTILAVPWGYGIQLGGFSPAWHDPLEDRGSVLFVSIPESAVFGGDCITLVSGSREQIAERRYDELEFDVES</sequence>
<name>A0ABW7QRD5_9ACTN</name>
<organism evidence="1 2">
    <name type="scientific">Streptomyces longisporoflavus</name>
    <dbReference type="NCBI Taxonomy" id="28044"/>
    <lineage>
        <taxon>Bacteria</taxon>
        <taxon>Bacillati</taxon>
        <taxon>Actinomycetota</taxon>
        <taxon>Actinomycetes</taxon>
        <taxon>Kitasatosporales</taxon>
        <taxon>Streptomycetaceae</taxon>
        <taxon>Streptomyces</taxon>
    </lineage>
</organism>
<dbReference type="EMBL" id="JBIRGQ010000003">
    <property type="protein sequence ID" value="MFH8547263.1"/>
    <property type="molecule type" value="Genomic_DNA"/>
</dbReference>
<evidence type="ECO:0000313" key="1">
    <source>
        <dbReference type="EMBL" id="MFH8547263.1"/>
    </source>
</evidence>
<comment type="caution">
    <text evidence="1">The sequence shown here is derived from an EMBL/GenBank/DDBJ whole genome shotgun (WGS) entry which is preliminary data.</text>
</comment>
<gene>
    <name evidence="1" type="ORF">ACH4F9_19870</name>
</gene>
<dbReference type="RefSeq" id="WP_397713252.1">
    <property type="nucleotide sequence ID" value="NZ_JBIRGN010000003.1"/>
</dbReference>
<accession>A0ABW7QRD5</accession>
<reference evidence="1 2" key="1">
    <citation type="submission" date="2024-10" db="EMBL/GenBank/DDBJ databases">
        <title>The Natural Products Discovery Center: Release of the First 8490 Sequenced Strains for Exploring Actinobacteria Biosynthetic Diversity.</title>
        <authorList>
            <person name="Kalkreuter E."/>
            <person name="Kautsar S.A."/>
            <person name="Yang D."/>
            <person name="Bader C.D."/>
            <person name="Teijaro C.N."/>
            <person name="Fluegel L."/>
            <person name="Davis C.M."/>
            <person name="Simpson J.R."/>
            <person name="Lauterbach L."/>
            <person name="Steele A.D."/>
            <person name="Gui C."/>
            <person name="Meng S."/>
            <person name="Li G."/>
            <person name="Viehrig K."/>
            <person name="Ye F."/>
            <person name="Su P."/>
            <person name="Kiefer A.F."/>
            <person name="Nichols A."/>
            <person name="Cepeda A.J."/>
            <person name="Yan W."/>
            <person name="Fan B."/>
            <person name="Jiang Y."/>
            <person name="Adhikari A."/>
            <person name="Zheng C.-J."/>
            <person name="Schuster L."/>
            <person name="Cowan T.M."/>
            <person name="Smanski M.J."/>
            <person name="Chevrette M.G."/>
            <person name="De Carvalho L.P.S."/>
            <person name="Shen B."/>
        </authorList>
    </citation>
    <scope>NUCLEOTIDE SEQUENCE [LARGE SCALE GENOMIC DNA]</scope>
    <source>
        <strain evidence="1 2">NPDC017990</strain>
    </source>
</reference>
<evidence type="ECO:0000313" key="2">
    <source>
        <dbReference type="Proteomes" id="UP001610818"/>
    </source>
</evidence>
<protein>
    <recommendedName>
        <fullName evidence="3">DUF1963 domain-containing protein</fullName>
    </recommendedName>
</protein>
<evidence type="ECO:0008006" key="3">
    <source>
        <dbReference type="Google" id="ProtNLM"/>
    </source>
</evidence>